<name>A0A941IAG1_9BACI</name>
<dbReference type="InterPro" id="IPR050194">
    <property type="entry name" value="Glycosyltransferase_grp1"/>
</dbReference>
<dbReference type="RefSeq" id="WP_026680465.1">
    <property type="nucleotide sequence ID" value="NZ_JAGSOT010000031.1"/>
</dbReference>
<evidence type="ECO:0000313" key="4">
    <source>
        <dbReference type="Proteomes" id="UP000675284"/>
    </source>
</evidence>
<organism evidence="3 4">
    <name type="scientific">Virgibacillus salarius</name>
    <dbReference type="NCBI Taxonomy" id="447199"/>
    <lineage>
        <taxon>Bacteria</taxon>
        <taxon>Bacillati</taxon>
        <taxon>Bacillota</taxon>
        <taxon>Bacilli</taxon>
        <taxon>Bacillales</taxon>
        <taxon>Bacillaceae</taxon>
        <taxon>Virgibacillus</taxon>
    </lineage>
</organism>
<dbReference type="EMBL" id="JAGSOT010000031">
    <property type="protein sequence ID" value="MBR7796653.1"/>
    <property type="molecule type" value="Genomic_DNA"/>
</dbReference>
<dbReference type="PANTHER" id="PTHR45947:SF3">
    <property type="entry name" value="SULFOQUINOVOSYL TRANSFERASE SQD2"/>
    <property type="match status" value="1"/>
</dbReference>
<dbReference type="Proteomes" id="UP000675284">
    <property type="component" value="Unassembled WGS sequence"/>
</dbReference>
<evidence type="ECO:0000259" key="1">
    <source>
        <dbReference type="Pfam" id="PF00534"/>
    </source>
</evidence>
<dbReference type="Gene3D" id="3.40.50.2000">
    <property type="entry name" value="Glycogen Phosphorylase B"/>
    <property type="match status" value="2"/>
</dbReference>
<accession>A0A941IAG1</accession>
<gene>
    <name evidence="3" type="ORF">KCX74_11450</name>
</gene>
<dbReference type="PANTHER" id="PTHR45947">
    <property type="entry name" value="SULFOQUINOVOSYL TRANSFERASE SQD2"/>
    <property type="match status" value="1"/>
</dbReference>
<dbReference type="InterPro" id="IPR028098">
    <property type="entry name" value="Glyco_trans_4-like_N"/>
</dbReference>
<keyword evidence="4" id="KW-1185">Reference proteome</keyword>
<dbReference type="Pfam" id="PF00534">
    <property type="entry name" value="Glycos_transf_1"/>
    <property type="match status" value="1"/>
</dbReference>
<dbReference type="SUPFAM" id="SSF53756">
    <property type="entry name" value="UDP-Glycosyltransferase/glycogen phosphorylase"/>
    <property type="match status" value="1"/>
</dbReference>
<reference evidence="3" key="1">
    <citation type="submission" date="2021-04" db="EMBL/GenBank/DDBJ databases">
        <title>Isolation and polyphasic classification of algal microorganism.</title>
        <authorList>
            <person name="Wang S."/>
        </authorList>
    </citation>
    <scope>NUCLEOTIDE SEQUENCE</scope>
    <source>
        <strain evidence="3">720a</strain>
    </source>
</reference>
<dbReference type="GO" id="GO:0016757">
    <property type="term" value="F:glycosyltransferase activity"/>
    <property type="evidence" value="ECO:0007669"/>
    <property type="project" value="InterPro"/>
</dbReference>
<proteinExistence type="predicted"/>
<dbReference type="Pfam" id="PF13579">
    <property type="entry name" value="Glyco_trans_4_4"/>
    <property type="match status" value="1"/>
</dbReference>
<protein>
    <submittedName>
        <fullName evidence="3">Glycosyltransferase family 1 protein</fullName>
    </submittedName>
</protein>
<feature type="domain" description="Glycosyl transferase family 1" evidence="1">
    <location>
        <begin position="184"/>
        <end position="301"/>
    </location>
</feature>
<dbReference type="InterPro" id="IPR001296">
    <property type="entry name" value="Glyco_trans_1"/>
</dbReference>
<comment type="caution">
    <text evidence="3">The sequence shown here is derived from an EMBL/GenBank/DDBJ whole genome shotgun (WGS) entry which is preliminary data.</text>
</comment>
<sequence>MGSPLRVLHVVVNMNRGGAETLLMNLYRNMDRTRVQFDFLTCREGEFDATIKQMGGRIHRIPYITDVGHHGFRRGLRQFFQQNQEYSIVHSHLDKMSGLVLREAKAANVPIRISHSHNTESEGSLATKLYKSFAGSFITQSATHYYACSRAAANWLFKNKAQQAFILKNGIEADKFQFSQQLRNDMREKLRISENTFVIGHVGRFTRQKNHLYLLELFKEIQREIPNTVLLLVGDGPLKSKVKKRISELNLESHVRLLGIRKDIHLLLQAFDTFIFPSLHEGLPVTLIEAQSAGLPCIIANTITKEVDMGFGLIEYIELNAKDRWIKQIMKCHKAAFTRYMYEDAVSQRGYDIRKTARETQDAYINLREEIV</sequence>
<evidence type="ECO:0000313" key="3">
    <source>
        <dbReference type="EMBL" id="MBR7796653.1"/>
    </source>
</evidence>
<evidence type="ECO:0000259" key="2">
    <source>
        <dbReference type="Pfam" id="PF13579"/>
    </source>
</evidence>
<feature type="domain" description="Glycosyltransferase subfamily 4-like N-terminal" evidence="2">
    <location>
        <begin position="17"/>
        <end position="156"/>
    </location>
</feature>
<dbReference type="CDD" id="cd03812">
    <property type="entry name" value="GT4_CapH-like"/>
    <property type="match status" value="1"/>
</dbReference>
<dbReference type="AlphaFoldDB" id="A0A941IAG1"/>